<comment type="caution">
    <text evidence="2">The sequence shown here is derived from an EMBL/GenBank/DDBJ whole genome shotgun (WGS) entry which is preliminary data.</text>
</comment>
<dbReference type="EMBL" id="JACXYU010000018">
    <property type="protein sequence ID" value="MBD3934563.1"/>
    <property type="molecule type" value="Genomic_DNA"/>
</dbReference>
<dbReference type="Gene3D" id="3.10.129.10">
    <property type="entry name" value="Hotdog Thioesterase"/>
    <property type="match status" value="1"/>
</dbReference>
<evidence type="ECO:0000313" key="3">
    <source>
        <dbReference type="Proteomes" id="UP000632289"/>
    </source>
</evidence>
<keyword evidence="3" id="KW-1185">Reference proteome</keyword>
<dbReference type="AlphaFoldDB" id="A0A927F2Z0"/>
<dbReference type="SUPFAM" id="SSF54637">
    <property type="entry name" value="Thioesterase/thiol ester dehydrase-isomerase"/>
    <property type="match status" value="1"/>
</dbReference>
<name>A0A927F2Z0_9ACTN</name>
<dbReference type="InterPro" id="IPR029069">
    <property type="entry name" value="HotDog_dom_sf"/>
</dbReference>
<dbReference type="InterPro" id="IPR054545">
    <property type="entry name" value="ApeI-like"/>
</dbReference>
<organism evidence="2 3">
    <name type="scientific">Streptomyces chumphonensis</name>
    <dbReference type="NCBI Taxonomy" id="1214925"/>
    <lineage>
        <taxon>Bacteria</taxon>
        <taxon>Bacillati</taxon>
        <taxon>Actinomycetota</taxon>
        <taxon>Actinomycetes</taxon>
        <taxon>Kitasatosporales</taxon>
        <taxon>Streptomycetaceae</taxon>
        <taxon>Streptomyces</taxon>
    </lineage>
</organism>
<accession>A0A927F2Z0</accession>
<proteinExistence type="predicted"/>
<sequence length="127" mass="13701">MTPTACTPVDGTPEPVDTEDGTATVVTVAGDEKVFPGHYPGFPIFPGVCIVEYAHRSALATFPAEGRWELAAVESTRFLSPVFPGDELRTELTWSQDGEGWRCKAKVASQRGNAAQIRFRFDAGRAG</sequence>
<evidence type="ECO:0000313" key="2">
    <source>
        <dbReference type="EMBL" id="MBD3934563.1"/>
    </source>
</evidence>
<protein>
    <recommendedName>
        <fullName evidence="1">ApeI dehydratase-like domain-containing protein</fullName>
    </recommendedName>
</protein>
<dbReference type="Proteomes" id="UP000632289">
    <property type="component" value="Unassembled WGS sequence"/>
</dbReference>
<dbReference type="RefSeq" id="WP_191211864.1">
    <property type="nucleotide sequence ID" value="NZ_BAABKL010000001.1"/>
</dbReference>
<dbReference type="Pfam" id="PF22818">
    <property type="entry name" value="ApeI-like"/>
    <property type="match status" value="1"/>
</dbReference>
<feature type="domain" description="ApeI dehydratase-like" evidence="1">
    <location>
        <begin position="23"/>
        <end position="101"/>
    </location>
</feature>
<evidence type="ECO:0000259" key="1">
    <source>
        <dbReference type="Pfam" id="PF22818"/>
    </source>
</evidence>
<reference evidence="2" key="1">
    <citation type="submission" date="2020-09" db="EMBL/GenBank/DDBJ databases">
        <title>Secondary metabolite and genome analysis of marine Streptomyces chumphonensis KK1-2T.</title>
        <authorList>
            <person name="Phongsopitanun W."/>
            <person name="Kanchanasin P."/>
            <person name="Pittayakhajonwut P."/>
            <person name="Suwanborirux K."/>
            <person name="Tanasupawat S."/>
        </authorList>
    </citation>
    <scope>NUCLEOTIDE SEQUENCE</scope>
    <source>
        <strain evidence="2">KK1-2</strain>
    </source>
</reference>
<gene>
    <name evidence="2" type="ORF">IF129_23735</name>
</gene>